<organism evidence="2 3">
    <name type="scientific">Hungatella hathewayi DSM 13479</name>
    <dbReference type="NCBI Taxonomy" id="566550"/>
    <lineage>
        <taxon>Bacteria</taxon>
        <taxon>Bacillati</taxon>
        <taxon>Bacillota</taxon>
        <taxon>Clostridia</taxon>
        <taxon>Lachnospirales</taxon>
        <taxon>Lachnospiraceae</taxon>
        <taxon>Hungatella</taxon>
    </lineage>
</organism>
<keyword evidence="1" id="KW-0812">Transmembrane</keyword>
<dbReference type="EMBL" id="ACIO01000478">
    <property type="protein sequence ID" value="EFC96902.1"/>
    <property type="molecule type" value="Genomic_DNA"/>
</dbReference>
<name>D3AMR5_9FIRM</name>
<keyword evidence="1" id="KW-0472">Membrane</keyword>
<dbReference type="Proteomes" id="UP000004968">
    <property type="component" value="Unassembled WGS sequence"/>
</dbReference>
<dbReference type="HOGENOM" id="CLU_2973277_0_0_9"/>
<evidence type="ECO:0000313" key="3">
    <source>
        <dbReference type="Proteomes" id="UP000004968"/>
    </source>
</evidence>
<comment type="caution">
    <text evidence="2">The sequence shown here is derived from an EMBL/GenBank/DDBJ whole genome shotgun (WGS) entry which is preliminary data.</text>
</comment>
<gene>
    <name evidence="2" type="ORF">CLOSTHATH_04915</name>
</gene>
<dbReference type="AlphaFoldDB" id="D3AMR5"/>
<evidence type="ECO:0000313" key="2">
    <source>
        <dbReference type="EMBL" id="EFC96902.1"/>
    </source>
</evidence>
<proteinExistence type="predicted"/>
<evidence type="ECO:0000256" key="1">
    <source>
        <dbReference type="SAM" id="Phobius"/>
    </source>
</evidence>
<feature type="transmembrane region" description="Helical" evidence="1">
    <location>
        <begin position="12"/>
        <end position="35"/>
    </location>
</feature>
<accession>D3AMR5</accession>
<reference evidence="2 3" key="1">
    <citation type="submission" date="2010-01" db="EMBL/GenBank/DDBJ databases">
        <authorList>
            <person name="Weinstock G."/>
            <person name="Sodergren E."/>
            <person name="Clifton S."/>
            <person name="Fulton L."/>
            <person name="Fulton B."/>
            <person name="Courtney L."/>
            <person name="Fronick C."/>
            <person name="Harrison M."/>
            <person name="Strong C."/>
            <person name="Farmer C."/>
            <person name="Delahaunty K."/>
            <person name="Markovic C."/>
            <person name="Hall O."/>
            <person name="Minx P."/>
            <person name="Tomlinson C."/>
            <person name="Mitreva M."/>
            <person name="Nelson J."/>
            <person name="Hou S."/>
            <person name="Wollam A."/>
            <person name="Pepin K.H."/>
            <person name="Johnson M."/>
            <person name="Bhonagiri V."/>
            <person name="Nash W.E."/>
            <person name="Warren W."/>
            <person name="Chinwalla A."/>
            <person name="Mardis E.R."/>
            <person name="Wilson R.K."/>
        </authorList>
    </citation>
    <scope>NUCLEOTIDE SEQUENCE [LARGE SCALE GENOMIC DNA]</scope>
    <source>
        <strain evidence="2 3">DSM 13479</strain>
    </source>
</reference>
<keyword evidence="1" id="KW-1133">Transmembrane helix</keyword>
<sequence>MNSSPLRRQTALRISIVMYFSVILWYYFLYFHCFFSYQNKVIKSKNTLRKVLSHVKYN</sequence>
<protein>
    <submittedName>
        <fullName evidence="2">Uncharacterized protein</fullName>
    </submittedName>
</protein>